<feature type="domain" description="Xylose isomerase-like TIM barrel" evidence="8">
    <location>
        <begin position="25"/>
        <end position="275"/>
    </location>
</feature>
<name>I2F3M5_9BACT</name>
<dbReference type="PANTHER" id="PTHR21445">
    <property type="entry name" value="ENDONUCLEASE IV ENDODEOXYRIBONUCLEASE IV"/>
    <property type="match status" value="1"/>
</dbReference>
<dbReference type="EMBL" id="CP003532">
    <property type="protein sequence ID" value="AFK06528.1"/>
    <property type="molecule type" value="Genomic_DNA"/>
</dbReference>
<feature type="binding site" evidence="7">
    <location>
        <position position="264"/>
    </location>
    <ligand>
        <name>Zn(2+)</name>
        <dbReference type="ChEBI" id="CHEBI:29105"/>
        <label>2</label>
    </ligand>
</feature>
<proteinExistence type="inferred from homology"/>
<feature type="binding site" evidence="7">
    <location>
        <position position="110"/>
    </location>
    <ligand>
        <name>Zn(2+)</name>
        <dbReference type="ChEBI" id="CHEBI:29105"/>
        <label>1</label>
    </ligand>
</feature>
<evidence type="ECO:0000256" key="4">
    <source>
        <dbReference type="ARBA" id="ARBA00022801"/>
    </source>
</evidence>
<dbReference type="PROSITE" id="PS00731">
    <property type="entry name" value="AP_NUCLEASE_F2_3"/>
    <property type="match status" value="1"/>
</dbReference>
<evidence type="ECO:0000256" key="6">
    <source>
        <dbReference type="ARBA" id="ARBA00023204"/>
    </source>
</evidence>
<sequence>MLIRLGAHMSISKGFDKVPGDTVGIGGNTFQIFPHSPRMWKASLPKSEMSASFISEMKDKALDPFDCMVHSGYLVNIASPNDEVWEKSVNLLSLEMKITATLGLKYLNFHPGSHLGEGLSEGLERILKGVEIVLGENRDNDVMLLLENVSAKGNHIGSSFEELAAIIDGSIQPERIGITYDTCHGFDSGFDIRDLEGTLKLIDKIDSTVGYEKLKMIHLNDSKYPLGAGKDRHEMIGKGYIGMNGGFKEFLSNEKIQEIPWLLETPGDDADHALEIKYVRELIG</sequence>
<evidence type="ECO:0000256" key="2">
    <source>
        <dbReference type="ARBA" id="ARBA00022723"/>
    </source>
</evidence>
<keyword evidence="5 7" id="KW-0862">Zinc</keyword>
<dbReference type="EC" id="3.1.21.2" evidence="7"/>
<evidence type="ECO:0000313" key="9">
    <source>
        <dbReference type="EMBL" id="AFK06528.1"/>
    </source>
</evidence>
<dbReference type="InterPro" id="IPR036237">
    <property type="entry name" value="Xyl_isomerase-like_sf"/>
</dbReference>
<dbReference type="InterPro" id="IPR018246">
    <property type="entry name" value="AP_endonuc_F2_Zn_BS"/>
</dbReference>
<feature type="binding site" evidence="7">
    <location>
        <position position="233"/>
    </location>
    <ligand>
        <name>Zn(2+)</name>
        <dbReference type="ChEBI" id="CHEBI:29105"/>
        <label>3</label>
    </ligand>
</feature>
<gene>
    <name evidence="7" type="primary">nfo</name>
    <name evidence="9" type="ORF">Theba_0814</name>
</gene>
<feature type="binding site" evidence="7">
    <location>
        <position position="147"/>
    </location>
    <ligand>
        <name>Zn(2+)</name>
        <dbReference type="ChEBI" id="CHEBI:29105"/>
        <label>2</label>
    </ligand>
</feature>
<dbReference type="PROSITE" id="PS00730">
    <property type="entry name" value="AP_NUCLEASE_F2_2"/>
    <property type="match status" value="1"/>
</dbReference>
<dbReference type="GO" id="GO:0006284">
    <property type="term" value="P:base-excision repair"/>
    <property type="evidence" value="ECO:0007669"/>
    <property type="project" value="TreeGrafter"/>
</dbReference>
<dbReference type="FunFam" id="3.20.20.150:FF:000001">
    <property type="entry name" value="Probable endonuclease 4"/>
    <property type="match status" value="1"/>
</dbReference>
<dbReference type="HAMAP" id="MF_00152">
    <property type="entry name" value="Nfo"/>
    <property type="match status" value="1"/>
</dbReference>
<dbReference type="eggNOG" id="COG0648">
    <property type="taxonomic scope" value="Bacteria"/>
</dbReference>
<dbReference type="SUPFAM" id="SSF51658">
    <property type="entry name" value="Xylose isomerase-like"/>
    <property type="match status" value="1"/>
</dbReference>
<feature type="binding site" evidence="7">
    <location>
        <position position="70"/>
    </location>
    <ligand>
        <name>Zn(2+)</name>
        <dbReference type="ChEBI" id="CHEBI:29105"/>
        <label>1</label>
    </ligand>
</feature>
<evidence type="ECO:0000313" key="10">
    <source>
        <dbReference type="Proteomes" id="UP000002881"/>
    </source>
</evidence>
<dbReference type="GO" id="GO:0008833">
    <property type="term" value="F:deoxyribonuclease IV (phage-T4-induced) activity"/>
    <property type="evidence" value="ECO:0007669"/>
    <property type="project" value="UniProtKB-UniRule"/>
</dbReference>
<keyword evidence="6 7" id="KW-0234">DNA repair</keyword>
<dbReference type="GO" id="GO:0008081">
    <property type="term" value="F:phosphoric diester hydrolase activity"/>
    <property type="evidence" value="ECO:0007669"/>
    <property type="project" value="TreeGrafter"/>
</dbReference>
<feature type="binding site" evidence="7">
    <location>
        <position position="181"/>
    </location>
    <ligand>
        <name>Zn(2+)</name>
        <dbReference type="ChEBI" id="CHEBI:29105"/>
        <label>2</label>
    </ligand>
</feature>
<dbReference type="PROSITE" id="PS51432">
    <property type="entry name" value="AP_NUCLEASE_F2_4"/>
    <property type="match status" value="1"/>
</dbReference>
<dbReference type="InterPro" id="IPR013022">
    <property type="entry name" value="Xyl_isomerase-like_TIM-brl"/>
</dbReference>
<dbReference type="CDD" id="cd00019">
    <property type="entry name" value="AP2Ec"/>
    <property type="match status" value="1"/>
</dbReference>
<feature type="binding site" evidence="7">
    <location>
        <position position="231"/>
    </location>
    <ligand>
        <name>Zn(2+)</name>
        <dbReference type="ChEBI" id="CHEBI:29105"/>
        <label>3</label>
    </ligand>
</feature>
<feature type="binding site" evidence="7">
    <location>
        <position position="184"/>
    </location>
    <ligand>
        <name>Zn(2+)</name>
        <dbReference type="ChEBI" id="CHEBI:29105"/>
        <label>3</label>
    </ligand>
</feature>
<comment type="cofactor">
    <cofactor evidence="7">
        <name>Zn(2+)</name>
        <dbReference type="ChEBI" id="CHEBI:29105"/>
    </cofactor>
    <text evidence="7">Binds 3 Zn(2+) ions.</text>
</comment>
<dbReference type="PANTHER" id="PTHR21445:SF0">
    <property type="entry name" value="APURINIC-APYRIMIDINIC ENDONUCLEASE"/>
    <property type="match status" value="1"/>
</dbReference>
<dbReference type="Pfam" id="PF01261">
    <property type="entry name" value="AP_endonuc_2"/>
    <property type="match status" value="1"/>
</dbReference>
<keyword evidence="2 7" id="KW-0479">Metal-binding</keyword>
<organism evidence="9 10">
    <name type="scientific">Mesotoga prima MesG1.Ag.4.2</name>
    <dbReference type="NCBI Taxonomy" id="660470"/>
    <lineage>
        <taxon>Bacteria</taxon>
        <taxon>Thermotogati</taxon>
        <taxon>Thermotogota</taxon>
        <taxon>Thermotogae</taxon>
        <taxon>Kosmotogales</taxon>
        <taxon>Kosmotogaceae</taxon>
        <taxon>Mesotoga</taxon>
    </lineage>
</organism>
<dbReference type="GO" id="GO:0003677">
    <property type="term" value="F:DNA binding"/>
    <property type="evidence" value="ECO:0007669"/>
    <property type="project" value="InterPro"/>
</dbReference>
<keyword evidence="7" id="KW-0540">Nuclease</keyword>
<comment type="catalytic activity">
    <reaction evidence="7">
        <text>Endonucleolytic cleavage to 5'-phosphooligonucleotide end-products.</text>
        <dbReference type="EC" id="3.1.21.2"/>
    </reaction>
</comment>
<dbReference type="GO" id="GO:0003906">
    <property type="term" value="F:DNA-(apurinic or apyrimidinic site) endonuclease activity"/>
    <property type="evidence" value="ECO:0007669"/>
    <property type="project" value="TreeGrafter"/>
</dbReference>
<dbReference type="Proteomes" id="UP000002881">
    <property type="component" value="Chromosome"/>
</dbReference>
<keyword evidence="4 7" id="KW-0378">Hydrolase</keyword>
<feature type="binding site" evidence="7">
    <location>
        <position position="218"/>
    </location>
    <ligand>
        <name>Zn(2+)</name>
        <dbReference type="ChEBI" id="CHEBI:29105"/>
        <label>2</label>
    </ligand>
</feature>
<evidence type="ECO:0000256" key="1">
    <source>
        <dbReference type="ARBA" id="ARBA00005340"/>
    </source>
</evidence>
<dbReference type="AlphaFoldDB" id="I2F3M5"/>
<keyword evidence="10" id="KW-1185">Reference proteome</keyword>
<keyword evidence="3 7" id="KW-0227">DNA damage</keyword>
<evidence type="ECO:0000259" key="8">
    <source>
        <dbReference type="Pfam" id="PF01261"/>
    </source>
</evidence>
<accession>I2F3M5</accession>
<evidence type="ECO:0000256" key="5">
    <source>
        <dbReference type="ARBA" id="ARBA00022833"/>
    </source>
</evidence>
<dbReference type="NCBIfam" id="TIGR00587">
    <property type="entry name" value="nfo"/>
    <property type="match status" value="1"/>
</dbReference>
<dbReference type="Gene3D" id="3.20.20.150">
    <property type="entry name" value="Divalent-metal-dependent TIM barrel enzymes"/>
    <property type="match status" value="1"/>
</dbReference>
<protein>
    <recommendedName>
        <fullName evidence="7">Probable endonuclease 4</fullName>
        <ecNumber evidence="7">3.1.21.2</ecNumber>
    </recommendedName>
    <alternativeName>
        <fullName evidence="7">Endodeoxyribonuclease IV</fullName>
    </alternativeName>
    <alternativeName>
        <fullName evidence="7">Endonuclease IV</fullName>
    </alternativeName>
</protein>
<dbReference type="KEGG" id="mpg:Theba_0814"/>
<feature type="binding site" evidence="7">
    <location>
        <position position="147"/>
    </location>
    <ligand>
        <name>Zn(2+)</name>
        <dbReference type="ChEBI" id="CHEBI:29105"/>
        <label>1</label>
    </ligand>
</feature>
<evidence type="ECO:0000256" key="7">
    <source>
        <dbReference type="HAMAP-Rule" id="MF_00152"/>
    </source>
</evidence>
<dbReference type="HOGENOM" id="CLU_025885_0_1_0"/>
<keyword evidence="7 9" id="KW-0255">Endonuclease</keyword>
<dbReference type="STRING" id="660470.Theba_0814"/>
<dbReference type="InterPro" id="IPR001719">
    <property type="entry name" value="AP_endonuc_2"/>
</dbReference>
<evidence type="ECO:0000256" key="3">
    <source>
        <dbReference type="ARBA" id="ARBA00022763"/>
    </source>
</evidence>
<dbReference type="GO" id="GO:0008270">
    <property type="term" value="F:zinc ion binding"/>
    <property type="evidence" value="ECO:0007669"/>
    <property type="project" value="UniProtKB-UniRule"/>
</dbReference>
<reference evidence="9 10" key="1">
    <citation type="journal article" date="2012" name="Genome Biol. Evol.">
        <title>Genome Sequence of the Mesophilic Thermotogales Bacterium Mesotoga prima MesG1.Ag.4.2 Reveals the Largest Thermotogales Genome To Date.</title>
        <authorList>
            <person name="Zhaxybayeva O."/>
            <person name="Swithers K.S."/>
            <person name="Foght J."/>
            <person name="Green A.G."/>
            <person name="Bruce D."/>
            <person name="Detter C."/>
            <person name="Han S."/>
            <person name="Teshima H."/>
            <person name="Han J."/>
            <person name="Woyke T."/>
            <person name="Pitluck S."/>
            <person name="Nolan M."/>
            <person name="Ivanova N."/>
            <person name="Pati A."/>
            <person name="Land M.L."/>
            <person name="Dlutek M."/>
            <person name="Doolittle W.F."/>
            <person name="Noll K.M."/>
            <person name="Nesbo C.L."/>
        </authorList>
    </citation>
    <scope>NUCLEOTIDE SEQUENCE [LARGE SCALE GENOMIC DNA]</scope>
    <source>
        <strain evidence="10">mesG1.Ag.4.2</strain>
    </source>
</reference>
<comment type="function">
    <text evidence="7">Endonuclease IV plays a role in DNA repair. It cleaves phosphodiester bonds at apurinic or apyrimidinic (AP) sites, generating a 3'-hydroxyl group and a 5'-terminal sugar phosphate.</text>
</comment>
<comment type="similarity">
    <text evidence="1 7">Belongs to the AP endonuclease 2 family.</text>
</comment>
<dbReference type="SMART" id="SM00518">
    <property type="entry name" value="AP2Ec"/>
    <property type="match status" value="1"/>
</dbReference>